<dbReference type="PROSITE" id="PS52002">
    <property type="entry name" value="SM"/>
    <property type="match status" value="1"/>
</dbReference>
<evidence type="ECO:0000313" key="4">
    <source>
        <dbReference type="Proteomes" id="UP000002432"/>
    </source>
</evidence>
<dbReference type="OrthoDB" id="122146at2"/>
<dbReference type="EnsemblBacteria" id="ABF41060">
    <property type="protein sequence ID" value="ABF41060"/>
    <property type="gene ID" value="Acid345_2059"/>
</dbReference>
<dbReference type="InterPro" id="IPR010920">
    <property type="entry name" value="LSM_dom_sf"/>
</dbReference>
<proteinExistence type="predicted"/>
<gene>
    <name evidence="3" type="ordered locus">Acid345_2059</name>
</gene>
<dbReference type="AlphaFoldDB" id="Q1IPZ0"/>
<keyword evidence="4" id="KW-1185">Reference proteome</keyword>
<dbReference type="RefSeq" id="WP_011522861.1">
    <property type="nucleotide sequence ID" value="NC_008009.1"/>
</dbReference>
<evidence type="ECO:0000259" key="2">
    <source>
        <dbReference type="PROSITE" id="PS52002"/>
    </source>
</evidence>
<dbReference type="InterPro" id="IPR005001">
    <property type="entry name" value="Hfq"/>
</dbReference>
<dbReference type="STRING" id="204669.Acid345_2059"/>
<dbReference type="Gene3D" id="2.30.30.100">
    <property type="match status" value="1"/>
</dbReference>
<evidence type="ECO:0000256" key="1">
    <source>
        <dbReference type="SAM" id="MobiDB-lite"/>
    </source>
</evidence>
<feature type="region of interest" description="Disordered" evidence="1">
    <location>
        <begin position="1"/>
        <end position="22"/>
    </location>
</feature>
<dbReference type="SUPFAM" id="SSF50182">
    <property type="entry name" value="Sm-like ribonucleoproteins"/>
    <property type="match status" value="1"/>
</dbReference>
<dbReference type="KEGG" id="aba:Acid345_2059"/>
<sequence>MPFRNATPDHSKKGKTPPPEETHEEAAYLKMLGEKQKPVKIKLVDGEIVKGWIEYYDKAMVRLTREGAPNLFIYKHDIRYISEEPVKKAPRADGAKPEAVRAEE</sequence>
<dbReference type="eggNOG" id="COG1923">
    <property type="taxonomic scope" value="Bacteria"/>
</dbReference>
<dbReference type="Pfam" id="PF17209">
    <property type="entry name" value="Hfq"/>
    <property type="match status" value="1"/>
</dbReference>
<dbReference type="GO" id="GO:0003723">
    <property type="term" value="F:RNA binding"/>
    <property type="evidence" value="ECO:0007669"/>
    <property type="project" value="InterPro"/>
</dbReference>
<dbReference type="EMBL" id="CP000360">
    <property type="protein sequence ID" value="ABF41060.1"/>
    <property type="molecule type" value="Genomic_DNA"/>
</dbReference>
<dbReference type="HOGENOM" id="CLU_177689_0_0_0"/>
<organism evidence="3 4">
    <name type="scientific">Koribacter versatilis (strain Ellin345)</name>
    <dbReference type="NCBI Taxonomy" id="204669"/>
    <lineage>
        <taxon>Bacteria</taxon>
        <taxon>Pseudomonadati</taxon>
        <taxon>Acidobacteriota</taxon>
        <taxon>Terriglobia</taxon>
        <taxon>Terriglobales</taxon>
        <taxon>Candidatus Korobacteraceae</taxon>
        <taxon>Candidatus Korobacter</taxon>
    </lineage>
</organism>
<dbReference type="InterPro" id="IPR047575">
    <property type="entry name" value="Sm"/>
</dbReference>
<feature type="domain" description="Sm" evidence="2">
    <location>
        <begin position="26"/>
        <end position="87"/>
    </location>
</feature>
<dbReference type="GO" id="GO:0006355">
    <property type="term" value="P:regulation of DNA-templated transcription"/>
    <property type="evidence" value="ECO:0007669"/>
    <property type="project" value="InterPro"/>
</dbReference>
<protein>
    <recommendedName>
        <fullName evidence="2">Sm domain-containing protein</fullName>
    </recommendedName>
</protein>
<accession>Q1IPZ0</accession>
<evidence type="ECO:0000313" key="3">
    <source>
        <dbReference type="EMBL" id="ABF41060.1"/>
    </source>
</evidence>
<name>Q1IPZ0_KORVE</name>
<dbReference type="Proteomes" id="UP000002432">
    <property type="component" value="Chromosome"/>
</dbReference>
<reference evidence="3 4" key="1">
    <citation type="journal article" date="2009" name="Appl. Environ. Microbiol.">
        <title>Three genomes from the phylum Acidobacteria provide insight into the lifestyles of these microorganisms in soils.</title>
        <authorList>
            <person name="Ward N.L."/>
            <person name="Challacombe J.F."/>
            <person name="Janssen P.H."/>
            <person name="Henrissat B."/>
            <person name="Coutinho P.M."/>
            <person name="Wu M."/>
            <person name="Xie G."/>
            <person name="Haft D.H."/>
            <person name="Sait M."/>
            <person name="Badger J."/>
            <person name="Barabote R.D."/>
            <person name="Bradley B."/>
            <person name="Brettin T.S."/>
            <person name="Brinkac L.M."/>
            <person name="Bruce D."/>
            <person name="Creasy T."/>
            <person name="Daugherty S.C."/>
            <person name="Davidsen T.M."/>
            <person name="DeBoy R.T."/>
            <person name="Detter J.C."/>
            <person name="Dodson R.J."/>
            <person name="Durkin A.S."/>
            <person name="Ganapathy A."/>
            <person name="Gwinn-Giglio M."/>
            <person name="Han C.S."/>
            <person name="Khouri H."/>
            <person name="Kiss H."/>
            <person name="Kothari S.P."/>
            <person name="Madupu R."/>
            <person name="Nelson K.E."/>
            <person name="Nelson W.C."/>
            <person name="Paulsen I."/>
            <person name="Penn K."/>
            <person name="Ren Q."/>
            <person name="Rosovitz M.J."/>
            <person name="Selengut J.D."/>
            <person name="Shrivastava S."/>
            <person name="Sullivan S.A."/>
            <person name="Tapia R."/>
            <person name="Thompson L.S."/>
            <person name="Watkins K.L."/>
            <person name="Yang Q."/>
            <person name="Yu C."/>
            <person name="Zafar N."/>
            <person name="Zhou L."/>
            <person name="Kuske C.R."/>
        </authorList>
    </citation>
    <scope>NUCLEOTIDE SEQUENCE [LARGE SCALE GENOMIC DNA]</scope>
    <source>
        <strain evidence="3 4">Ellin345</strain>
    </source>
</reference>